<comment type="caution">
    <text evidence="2">The sequence shown here is derived from an EMBL/GenBank/DDBJ whole genome shotgun (WGS) entry which is preliminary data.</text>
</comment>
<dbReference type="CDD" id="cd02440">
    <property type="entry name" value="AdoMet_MTases"/>
    <property type="match status" value="1"/>
</dbReference>
<protein>
    <recommendedName>
        <fullName evidence="1">Methyltransferase domain-containing protein</fullName>
    </recommendedName>
</protein>
<dbReference type="Pfam" id="PF13649">
    <property type="entry name" value="Methyltransf_25"/>
    <property type="match status" value="1"/>
</dbReference>
<evidence type="ECO:0000313" key="2">
    <source>
        <dbReference type="EMBL" id="CAG8080928.1"/>
    </source>
</evidence>
<name>A0A9W4MQF9_PENOL</name>
<dbReference type="OrthoDB" id="2013972at2759"/>
<feature type="domain" description="Methyltransferase" evidence="1">
    <location>
        <begin position="53"/>
        <end position="153"/>
    </location>
</feature>
<dbReference type="Gene3D" id="3.40.50.150">
    <property type="entry name" value="Vaccinia Virus protein VP39"/>
    <property type="match status" value="1"/>
</dbReference>
<organism evidence="2 3">
    <name type="scientific">Penicillium olsonii</name>
    <dbReference type="NCBI Taxonomy" id="99116"/>
    <lineage>
        <taxon>Eukaryota</taxon>
        <taxon>Fungi</taxon>
        <taxon>Dikarya</taxon>
        <taxon>Ascomycota</taxon>
        <taxon>Pezizomycotina</taxon>
        <taxon>Eurotiomycetes</taxon>
        <taxon>Eurotiomycetidae</taxon>
        <taxon>Eurotiales</taxon>
        <taxon>Aspergillaceae</taxon>
        <taxon>Penicillium</taxon>
    </lineage>
</organism>
<reference evidence="2" key="1">
    <citation type="submission" date="2021-07" db="EMBL/GenBank/DDBJ databases">
        <authorList>
            <person name="Branca A.L. A."/>
        </authorList>
    </citation>
    <scope>NUCLEOTIDE SEQUENCE</scope>
</reference>
<dbReference type="PANTHER" id="PTHR43591">
    <property type="entry name" value="METHYLTRANSFERASE"/>
    <property type="match status" value="1"/>
</dbReference>
<gene>
    <name evidence="2" type="ORF">POLS_LOCUS4113</name>
</gene>
<dbReference type="InterPro" id="IPR029063">
    <property type="entry name" value="SAM-dependent_MTases_sf"/>
</dbReference>
<keyword evidence="3" id="KW-1185">Reference proteome</keyword>
<sequence length="292" mass="32659">MASQSALRTIFKSEEYASSFKRGEMVTHVFAEKLVEQSKVVSSNVDPNEPLVVLDNACGAGVVSSVLNQQLDPNAKKHLKLTCGDISPAVLKYTQSRMEEENWQTAETQIVDAQSPGLPSSFYDYVFTAFAYMALPESVKALDETVRMLKPGGTIAFSTWKETGWIPIARKAIESISRDLPFPGSAELLAVLSDGEWHSVAWIKSQLVQRGFEDIDVRVETATTSLESSVFVDMTMFMLPVVMKYFWSEEQREKYEPEVRTALVKSVEDIFGRDQDTVTEWEAIISTARKSS</sequence>
<evidence type="ECO:0000259" key="1">
    <source>
        <dbReference type="Pfam" id="PF13649"/>
    </source>
</evidence>
<proteinExistence type="predicted"/>
<dbReference type="InterPro" id="IPR041698">
    <property type="entry name" value="Methyltransf_25"/>
</dbReference>
<accession>A0A9W4MQF9</accession>
<dbReference type="AlphaFoldDB" id="A0A9W4MQF9"/>
<dbReference type="EMBL" id="CAJVOS010000020">
    <property type="protein sequence ID" value="CAG8080928.1"/>
    <property type="molecule type" value="Genomic_DNA"/>
</dbReference>
<dbReference type="Proteomes" id="UP001153618">
    <property type="component" value="Unassembled WGS sequence"/>
</dbReference>
<evidence type="ECO:0000313" key="3">
    <source>
        <dbReference type="Proteomes" id="UP001153618"/>
    </source>
</evidence>
<dbReference type="SUPFAM" id="SSF53335">
    <property type="entry name" value="S-adenosyl-L-methionine-dependent methyltransferases"/>
    <property type="match status" value="1"/>
</dbReference>